<reference evidence="3" key="1">
    <citation type="journal article" date="2014" name="Front. Microbiol.">
        <title>High frequency of phylogenetically diverse reductive dehalogenase-homologous genes in deep subseafloor sedimentary metagenomes.</title>
        <authorList>
            <person name="Kawai M."/>
            <person name="Futagami T."/>
            <person name="Toyoda A."/>
            <person name="Takaki Y."/>
            <person name="Nishi S."/>
            <person name="Hori S."/>
            <person name="Arai W."/>
            <person name="Tsubouchi T."/>
            <person name="Morono Y."/>
            <person name="Uchiyama I."/>
            <person name="Ito T."/>
            <person name="Fujiyama A."/>
            <person name="Inagaki F."/>
            <person name="Takami H."/>
        </authorList>
    </citation>
    <scope>NUCLEOTIDE SEQUENCE</scope>
    <source>
        <strain evidence="3">Expedition CK06-06</strain>
    </source>
</reference>
<dbReference type="InterPro" id="IPR041414">
    <property type="entry name" value="Raco-like_middle"/>
</dbReference>
<organism evidence="3">
    <name type="scientific">marine sediment metagenome</name>
    <dbReference type="NCBI Taxonomy" id="412755"/>
    <lineage>
        <taxon>unclassified sequences</taxon>
        <taxon>metagenomes</taxon>
        <taxon>ecological metagenomes</taxon>
    </lineage>
</organism>
<dbReference type="Pfam" id="PF14574">
    <property type="entry name" value="RACo_C_ter"/>
    <property type="match status" value="1"/>
</dbReference>
<dbReference type="AlphaFoldDB" id="X1N0W8"/>
<dbReference type="EMBL" id="BARV01014844">
    <property type="protein sequence ID" value="GAI23911.1"/>
    <property type="molecule type" value="Genomic_DNA"/>
</dbReference>
<protein>
    <recommendedName>
        <fullName evidence="4">RACo C-terminal domain-containing protein</fullName>
    </recommendedName>
</protein>
<proteinExistence type="predicted"/>
<dbReference type="InterPro" id="IPR042259">
    <property type="entry name" value="Raco-like_middle_sf"/>
</dbReference>
<evidence type="ECO:0000313" key="3">
    <source>
        <dbReference type="EMBL" id="GAI23911.1"/>
    </source>
</evidence>
<evidence type="ECO:0000259" key="2">
    <source>
        <dbReference type="Pfam" id="PF17651"/>
    </source>
</evidence>
<feature type="non-terminal residue" evidence="3">
    <location>
        <position position="300"/>
    </location>
</feature>
<accession>X1N0W8</accession>
<sequence length="300" mass="32242">ETNFAVAVDLGTTTVVAHLIDLTNATTIDTEATYNSQINFGEDYIRRIIYAEENNAFDEMQSVIVHDVNNLIVTLATRQRIDLQDITAIVCAGNTAMAHFLLNLDMTRIRKEPYIASVSFMPPIRAAEAGVQINKRGLLYSLPSVAAYVGSDIVAGVLTTRLFTKKGISLFVDIGTNGEVVLGNRDWLVCASSSAGPAFEGSGVKHGMRAGAGAIEKLTILDDGSIEFKTIGDTHPAGICGSGLLDTLAELFINGIIDRTGRFKTNADERLTEGEEGLQFQLVPPGNGHQEIVITQADIN</sequence>
<comment type="caution">
    <text evidence="3">The sequence shown here is derived from an EMBL/GenBank/DDBJ whole genome shotgun (WGS) entry which is preliminary data.</text>
</comment>
<feature type="non-terminal residue" evidence="3">
    <location>
        <position position="1"/>
    </location>
</feature>
<dbReference type="PANTHER" id="PTHR42895">
    <property type="entry name" value="IRON-SULFUR CLUSTER-BINDING PROTEIN-RELATED"/>
    <property type="match status" value="1"/>
</dbReference>
<feature type="domain" description="RACo-like middle region" evidence="2">
    <location>
        <begin position="4"/>
        <end position="162"/>
    </location>
</feature>
<feature type="domain" description="RACo C-terminal" evidence="1">
    <location>
        <begin position="168"/>
        <end position="300"/>
    </location>
</feature>
<dbReference type="PANTHER" id="PTHR42895:SF1">
    <property type="entry name" value="IRON-SULFUR CLUSTER PROTEIN"/>
    <property type="match status" value="1"/>
</dbReference>
<dbReference type="Gene3D" id="3.30.420.480">
    <property type="entry name" value="Domain of unknown function (DUF4445)"/>
    <property type="match status" value="1"/>
</dbReference>
<dbReference type="Pfam" id="PF17651">
    <property type="entry name" value="Raco_middle"/>
    <property type="match status" value="1"/>
</dbReference>
<dbReference type="InterPro" id="IPR052911">
    <property type="entry name" value="Corrinoid_activation_enz"/>
</dbReference>
<name>X1N0W8_9ZZZZ</name>
<gene>
    <name evidence="3" type="ORF">S06H3_25764</name>
</gene>
<evidence type="ECO:0008006" key="4">
    <source>
        <dbReference type="Google" id="ProtNLM"/>
    </source>
</evidence>
<evidence type="ECO:0000259" key="1">
    <source>
        <dbReference type="Pfam" id="PF14574"/>
    </source>
</evidence>
<dbReference type="InterPro" id="IPR027980">
    <property type="entry name" value="RACo_C"/>
</dbReference>